<dbReference type="EMBL" id="FLUV01001392">
    <property type="protein sequence ID" value="SBW22931.1"/>
    <property type="molecule type" value="Genomic_DNA"/>
</dbReference>
<sequence length="583" mass="66053">MRHLIVCCDGTWNSQDQDNVTNVRRLFDVLDKTDESYKNGQISHYVPGIGTEGNIVSRLVGGGLGLSVGFGPGRGLDSNVQEGYHWLITHYREGDLISLFGFSRGAYTARSLAGLIAMCGLINVSDVNEQETWRRIRKVHRWYQSGYQRQRYGKDQDGDARWRDGLTFRFDPIDAKNIPVHFIGVWDTVGSLGIPDPQRWLAPIFSSRHYEFNDVRLNPYVRHARHAVAMDERRGPFTPTLWEDVEPRPPDAPKRDVKEVWFPGSHMDVGGGHRETGLSDGALQWMINEARQTIHFGFHETTVKQQVRPDFLDLLHDDDRSALGWLNPVLEPLIEPFLSLRPRAVPLIDPKIDLSGRSKNVDDSVYQRQREDTPPIASGPYRPTRKLAGGEAQTVEVHARQPWNETGLYLEAGDYTFSAEGQWLDKDIPADPDGNTGLPNWRQPAVAAERLFRDVGTLIGESEKLYRRLSKNKQASFPFARREPDLPWMALVCYVANNAVSINGKRKADHQRIDICSNENKKTYHVSTPGYLYAFANDTWGFYGNNIGSIRLTVTRNSDTQNIQNTAPVPTPMSKPFGWGNPY</sequence>
<protein>
    <recommendedName>
        <fullName evidence="2">T6SS Phospholipase effector Tle1-like catalytic domain-containing protein</fullName>
    </recommendedName>
</protein>
<evidence type="ECO:0000313" key="3">
    <source>
        <dbReference type="EMBL" id="SBW22931.1"/>
    </source>
</evidence>
<evidence type="ECO:0000313" key="4">
    <source>
        <dbReference type="Proteomes" id="UP000199013"/>
    </source>
</evidence>
<dbReference type="InterPro" id="IPR018712">
    <property type="entry name" value="Tle1-like_cat"/>
</dbReference>
<accession>A0A1C3NZG0</accession>
<name>A0A1C3NZG0_9ACTN</name>
<gene>
    <name evidence="3" type="ORF">FDG2_3323</name>
</gene>
<dbReference type="Proteomes" id="UP000199013">
    <property type="component" value="Unassembled WGS sequence"/>
</dbReference>
<reference evidence="4" key="1">
    <citation type="submission" date="2016-02" db="EMBL/GenBank/DDBJ databases">
        <authorList>
            <person name="Wibberg D."/>
        </authorList>
    </citation>
    <scope>NUCLEOTIDE SEQUENCE [LARGE SCALE GENOMIC DNA]</scope>
</reference>
<feature type="domain" description="T6SS Phospholipase effector Tle1-like catalytic" evidence="2">
    <location>
        <begin position="2"/>
        <end position="289"/>
    </location>
</feature>
<evidence type="ECO:0000259" key="2">
    <source>
        <dbReference type="Pfam" id="PF09994"/>
    </source>
</evidence>
<proteinExistence type="predicted"/>
<feature type="region of interest" description="Disordered" evidence="1">
    <location>
        <begin position="359"/>
        <end position="383"/>
    </location>
</feature>
<dbReference type="AlphaFoldDB" id="A0A1C3NZG0"/>
<organism evidence="3 4">
    <name type="scientific">Candidatus Protofrankia californiensis</name>
    <dbReference type="NCBI Taxonomy" id="1839754"/>
    <lineage>
        <taxon>Bacteria</taxon>
        <taxon>Bacillati</taxon>
        <taxon>Actinomycetota</taxon>
        <taxon>Actinomycetes</taxon>
        <taxon>Frankiales</taxon>
        <taxon>Frankiaceae</taxon>
        <taxon>Protofrankia</taxon>
    </lineage>
</organism>
<dbReference type="PANTHER" id="PTHR33840:SF1">
    <property type="entry name" value="TLE1 PHOSPHOLIPASE DOMAIN-CONTAINING PROTEIN"/>
    <property type="match status" value="1"/>
</dbReference>
<evidence type="ECO:0000256" key="1">
    <source>
        <dbReference type="SAM" id="MobiDB-lite"/>
    </source>
</evidence>
<dbReference type="Gene3D" id="2.60.120.430">
    <property type="entry name" value="Galactose-binding lectin"/>
    <property type="match status" value="1"/>
</dbReference>
<dbReference type="PANTHER" id="PTHR33840">
    <property type="match status" value="1"/>
</dbReference>
<keyword evidence="4" id="KW-1185">Reference proteome</keyword>
<dbReference type="Pfam" id="PF09994">
    <property type="entry name" value="T6SS_Tle1-like_cat"/>
    <property type="match status" value="1"/>
</dbReference>